<dbReference type="Proteomes" id="UP000612893">
    <property type="component" value="Unassembled WGS sequence"/>
</dbReference>
<proteinExistence type="predicted"/>
<keyword evidence="6" id="KW-1185">Reference proteome</keyword>
<dbReference type="PANTHER" id="PTHR42939:SF1">
    <property type="entry name" value="ABC TRANSPORTER ATP-BINDING PROTEIN ALBC-RELATED"/>
    <property type="match status" value="1"/>
</dbReference>
<feature type="domain" description="ABC transporter" evidence="4">
    <location>
        <begin position="11"/>
        <end position="242"/>
    </location>
</feature>
<protein>
    <submittedName>
        <fullName evidence="5">ABC transporter ATP-binding protein</fullName>
    </submittedName>
</protein>
<name>A0A934KF93_9BACT</name>
<evidence type="ECO:0000313" key="5">
    <source>
        <dbReference type="EMBL" id="MBJ7601478.1"/>
    </source>
</evidence>
<dbReference type="EMBL" id="JAEKNR010000246">
    <property type="protein sequence ID" value="MBJ7601478.1"/>
    <property type="molecule type" value="Genomic_DNA"/>
</dbReference>
<evidence type="ECO:0000313" key="6">
    <source>
        <dbReference type="Proteomes" id="UP000612893"/>
    </source>
</evidence>
<dbReference type="Gene3D" id="3.40.50.300">
    <property type="entry name" value="P-loop containing nucleotide triphosphate hydrolases"/>
    <property type="match status" value="1"/>
</dbReference>
<organism evidence="5 6">
    <name type="scientific">Candidatus Nephthysia bennettiae</name>
    <dbReference type="NCBI Taxonomy" id="3127016"/>
    <lineage>
        <taxon>Bacteria</taxon>
        <taxon>Bacillati</taxon>
        <taxon>Candidatus Dormiibacterota</taxon>
        <taxon>Candidatus Dormibacteria</taxon>
        <taxon>Candidatus Dormibacterales</taxon>
        <taxon>Candidatus Dormibacteraceae</taxon>
        <taxon>Candidatus Nephthysia</taxon>
    </lineage>
</organism>
<dbReference type="InterPro" id="IPR003593">
    <property type="entry name" value="AAA+_ATPase"/>
</dbReference>
<dbReference type="GO" id="GO:0005524">
    <property type="term" value="F:ATP binding"/>
    <property type="evidence" value="ECO:0007669"/>
    <property type="project" value="UniProtKB-KW"/>
</dbReference>
<dbReference type="InterPro" id="IPR051782">
    <property type="entry name" value="ABC_Transporter_VariousFunc"/>
</dbReference>
<reference evidence="5" key="1">
    <citation type="submission" date="2020-10" db="EMBL/GenBank/DDBJ databases">
        <title>Ca. Dormibacterota MAGs.</title>
        <authorList>
            <person name="Montgomery K."/>
        </authorList>
    </citation>
    <scope>NUCLEOTIDE SEQUENCE [LARGE SCALE GENOMIC DNA]</scope>
    <source>
        <strain evidence="5">SC8812_S17_10</strain>
    </source>
</reference>
<dbReference type="CDD" id="cd03230">
    <property type="entry name" value="ABC_DR_subfamily_A"/>
    <property type="match status" value="1"/>
</dbReference>
<dbReference type="SMART" id="SM00382">
    <property type="entry name" value="AAA"/>
    <property type="match status" value="1"/>
</dbReference>
<gene>
    <name evidence="5" type="ORF">JF922_25810</name>
</gene>
<dbReference type="AlphaFoldDB" id="A0A934KF93"/>
<sequence>MTGPQSGDLAVQALGLSRRFGNVVAVERIDLEIRRGEVFGLLGPNGAGKTTTLRMLCGLLPPSSGSALVAGIDVWREPRRARAQLGYMDEEPIVYPYLSGREFLELVADIYGIARGVQREAQIERLFSLFEIGDKADELISAYSHGTRQKIGLASLLIHDPQVLFLDEPTNGLDPRAARRVKELLQELAERGRAIILSTHILEIAQALCHRVAIIHRGRVAAVGTLDELRAGAGADRASLEDLFLQLTGGPEQREVIERLLER</sequence>
<dbReference type="PANTHER" id="PTHR42939">
    <property type="entry name" value="ABC TRANSPORTER ATP-BINDING PROTEIN ALBC-RELATED"/>
    <property type="match status" value="1"/>
</dbReference>
<keyword evidence="2" id="KW-0547">Nucleotide-binding</keyword>
<keyword evidence="3 5" id="KW-0067">ATP-binding</keyword>
<accession>A0A934KF93</accession>
<evidence type="ECO:0000259" key="4">
    <source>
        <dbReference type="PROSITE" id="PS50893"/>
    </source>
</evidence>
<dbReference type="InterPro" id="IPR027417">
    <property type="entry name" value="P-loop_NTPase"/>
</dbReference>
<dbReference type="SUPFAM" id="SSF52540">
    <property type="entry name" value="P-loop containing nucleoside triphosphate hydrolases"/>
    <property type="match status" value="1"/>
</dbReference>
<dbReference type="RefSeq" id="WP_338205726.1">
    <property type="nucleotide sequence ID" value="NZ_JAEKNR010000246.1"/>
</dbReference>
<keyword evidence="1" id="KW-0813">Transport</keyword>
<evidence type="ECO:0000256" key="3">
    <source>
        <dbReference type="ARBA" id="ARBA00022840"/>
    </source>
</evidence>
<comment type="caution">
    <text evidence="5">The sequence shown here is derived from an EMBL/GenBank/DDBJ whole genome shotgun (WGS) entry which is preliminary data.</text>
</comment>
<dbReference type="InterPro" id="IPR003439">
    <property type="entry name" value="ABC_transporter-like_ATP-bd"/>
</dbReference>
<dbReference type="PROSITE" id="PS50893">
    <property type="entry name" value="ABC_TRANSPORTER_2"/>
    <property type="match status" value="1"/>
</dbReference>
<evidence type="ECO:0000256" key="1">
    <source>
        <dbReference type="ARBA" id="ARBA00022448"/>
    </source>
</evidence>
<dbReference type="GO" id="GO:0016887">
    <property type="term" value="F:ATP hydrolysis activity"/>
    <property type="evidence" value="ECO:0007669"/>
    <property type="project" value="InterPro"/>
</dbReference>
<dbReference type="Pfam" id="PF00005">
    <property type="entry name" value="ABC_tran"/>
    <property type="match status" value="1"/>
</dbReference>
<evidence type="ECO:0000256" key="2">
    <source>
        <dbReference type="ARBA" id="ARBA00022741"/>
    </source>
</evidence>